<sequence length="119" mass="13224">MANITACLLLRRPSPLFVRKDWREKLGLPQPKTWQDVATLAKAFTTQDPDGNGKSDTYGFLLPASTTRGYASWFMSAFLWQAGGDFIREVGAGANLKPHSMNLRRQKPCSLCATCCAKR</sequence>
<name>A0A4V6KNH2_SERFO</name>
<dbReference type="AlphaFoldDB" id="A0A4V6KNH2"/>
<dbReference type="SUPFAM" id="SSF53850">
    <property type="entry name" value="Periplasmic binding protein-like II"/>
    <property type="match status" value="1"/>
</dbReference>
<dbReference type="InterPro" id="IPR006059">
    <property type="entry name" value="SBP"/>
</dbReference>
<protein>
    <submittedName>
        <fullName evidence="1">Lipoprotein lplA</fullName>
    </submittedName>
</protein>
<gene>
    <name evidence="1" type="primary">lipO</name>
    <name evidence="1" type="ORF">NCTC12965_03139</name>
</gene>
<dbReference type="GO" id="GO:0030313">
    <property type="term" value="C:cell envelope"/>
    <property type="evidence" value="ECO:0007669"/>
    <property type="project" value="UniProtKB-ARBA"/>
</dbReference>
<evidence type="ECO:0000313" key="1">
    <source>
        <dbReference type="EMBL" id="VTR30918.1"/>
    </source>
</evidence>
<keyword evidence="1" id="KW-0449">Lipoprotein</keyword>
<reference evidence="1" key="1">
    <citation type="submission" date="2019-05" db="EMBL/GenBank/DDBJ databases">
        <authorList>
            <consortium name="Pathogen Informatics"/>
        </authorList>
    </citation>
    <scope>NUCLEOTIDE SEQUENCE [LARGE SCALE GENOMIC DNA]</scope>
    <source>
        <strain evidence="1">NCTC12965</strain>
    </source>
</reference>
<dbReference type="Pfam" id="PF01547">
    <property type="entry name" value="SBP_bac_1"/>
    <property type="match status" value="1"/>
</dbReference>
<dbReference type="EMBL" id="CABEEZ010000068">
    <property type="protein sequence ID" value="VTR30918.1"/>
    <property type="molecule type" value="Genomic_DNA"/>
</dbReference>
<dbReference type="Gene3D" id="3.40.190.10">
    <property type="entry name" value="Periplasmic binding protein-like II"/>
    <property type="match status" value="1"/>
</dbReference>
<organism evidence="1">
    <name type="scientific">Serratia fonticola</name>
    <dbReference type="NCBI Taxonomy" id="47917"/>
    <lineage>
        <taxon>Bacteria</taxon>
        <taxon>Pseudomonadati</taxon>
        <taxon>Pseudomonadota</taxon>
        <taxon>Gammaproteobacteria</taxon>
        <taxon>Enterobacterales</taxon>
        <taxon>Yersiniaceae</taxon>
        <taxon>Serratia</taxon>
    </lineage>
</organism>
<proteinExistence type="predicted"/>
<accession>A0A4V6KNH2</accession>